<keyword evidence="2" id="KW-0560">Oxidoreductase</keyword>
<feature type="domain" description="Ketoreductase" evidence="3">
    <location>
        <begin position="4"/>
        <end position="182"/>
    </location>
</feature>
<sequence>MSTGTALITGAAGGLGSAIARRLASQGRSAVCLDLDQDAAQRTAQAIVESGGSAVGFGVDITDEDSVHELRETLAGRDMLPQQVINAAGIMFRGQLDTTDTATFRKVLDVNVTGAYTVTREFAGDLAATGAGRVVNIGSIAGMNGYEFTAYATSKGAVVNLTRALVLDFWGKGVTVNAVCPGPMRTPMLNTAAMEAFLRKTPTRHISSADEVAGVCAFLLSEDAANINGQTLVVDGGATAVFRFTEEEA</sequence>
<dbReference type="GO" id="GO:0030497">
    <property type="term" value="P:fatty acid elongation"/>
    <property type="evidence" value="ECO:0007669"/>
    <property type="project" value="TreeGrafter"/>
</dbReference>
<dbReference type="Gene3D" id="3.40.50.720">
    <property type="entry name" value="NAD(P)-binding Rossmann-like Domain"/>
    <property type="match status" value="1"/>
</dbReference>
<dbReference type="PANTHER" id="PTHR42760">
    <property type="entry name" value="SHORT-CHAIN DEHYDROGENASES/REDUCTASES FAMILY MEMBER"/>
    <property type="match status" value="1"/>
</dbReference>
<accession>A0A4R4VMT2</accession>
<name>A0A4R4VMT2_9PSEU</name>
<dbReference type="FunFam" id="3.40.50.720:FF:000084">
    <property type="entry name" value="Short-chain dehydrogenase reductase"/>
    <property type="match status" value="1"/>
</dbReference>
<dbReference type="InterPro" id="IPR002347">
    <property type="entry name" value="SDR_fam"/>
</dbReference>
<comment type="similarity">
    <text evidence="1">Belongs to the short-chain dehydrogenases/reductases (SDR) family.</text>
</comment>
<dbReference type="AlphaFoldDB" id="A0A4R4VMT2"/>
<dbReference type="RefSeq" id="WP_132674361.1">
    <property type="nucleotide sequence ID" value="NZ_SMKS01000017.1"/>
</dbReference>
<protein>
    <submittedName>
        <fullName evidence="4">SDR family oxidoreductase</fullName>
    </submittedName>
</protein>
<dbReference type="PRINTS" id="PR00081">
    <property type="entry name" value="GDHRDH"/>
</dbReference>
<organism evidence="4 5">
    <name type="scientific">Saccharopolyspora terrae</name>
    <dbReference type="NCBI Taxonomy" id="2530384"/>
    <lineage>
        <taxon>Bacteria</taxon>
        <taxon>Bacillati</taxon>
        <taxon>Actinomycetota</taxon>
        <taxon>Actinomycetes</taxon>
        <taxon>Pseudonocardiales</taxon>
        <taxon>Pseudonocardiaceae</taxon>
        <taxon>Saccharopolyspora</taxon>
    </lineage>
</organism>
<dbReference type="InterPro" id="IPR036291">
    <property type="entry name" value="NAD(P)-bd_dom_sf"/>
</dbReference>
<dbReference type="Pfam" id="PF13561">
    <property type="entry name" value="adh_short_C2"/>
    <property type="match status" value="1"/>
</dbReference>
<dbReference type="InterPro" id="IPR057326">
    <property type="entry name" value="KR_dom"/>
</dbReference>
<evidence type="ECO:0000256" key="2">
    <source>
        <dbReference type="ARBA" id="ARBA00023002"/>
    </source>
</evidence>
<proteinExistence type="inferred from homology"/>
<gene>
    <name evidence="4" type="ORF">E1181_12800</name>
</gene>
<keyword evidence="5" id="KW-1185">Reference proteome</keyword>
<comment type="caution">
    <text evidence="4">The sequence shown here is derived from an EMBL/GenBank/DDBJ whole genome shotgun (WGS) entry which is preliminary data.</text>
</comment>
<dbReference type="SUPFAM" id="SSF51735">
    <property type="entry name" value="NAD(P)-binding Rossmann-fold domains"/>
    <property type="match status" value="1"/>
</dbReference>
<dbReference type="GO" id="GO:0016616">
    <property type="term" value="F:oxidoreductase activity, acting on the CH-OH group of donors, NAD or NADP as acceptor"/>
    <property type="evidence" value="ECO:0007669"/>
    <property type="project" value="UniProtKB-ARBA"/>
</dbReference>
<evidence type="ECO:0000256" key="1">
    <source>
        <dbReference type="ARBA" id="ARBA00006484"/>
    </source>
</evidence>
<dbReference type="Proteomes" id="UP000295674">
    <property type="component" value="Unassembled WGS sequence"/>
</dbReference>
<reference evidence="4 5" key="1">
    <citation type="submission" date="2019-03" db="EMBL/GenBank/DDBJ databases">
        <title>Draft genome sequences of novel Actinobacteria.</title>
        <authorList>
            <person name="Sahin N."/>
            <person name="Ay H."/>
            <person name="Saygin H."/>
        </authorList>
    </citation>
    <scope>NUCLEOTIDE SEQUENCE [LARGE SCALE GENOMIC DNA]</scope>
    <source>
        <strain evidence="4 5">16K309</strain>
    </source>
</reference>
<dbReference type="PANTHER" id="PTHR42760:SF129">
    <property type="entry name" value="OXIDOREDUCTASE"/>
    <property type="match status" value="1"/>
</dbReference>
<evidence type="ECO:0000313" key="4">
    <source>
        <dbReference type="EMBL" id="TDD06371.1"/>
    </source>
</evidence>
<evidence type="ECO:0000259" key="3">
    <source>
        <dbReference type="SMART" id="SM00822"/>
    </source>
</evidence>
<evidence type="ECO:0000313" key="5">
    <source>
        <dbReference type="Proteomes" id="UP000295674"/>
    </source>
</evidence>
<dbReference type="CDD" id="cd05233">
    <property type="entry name" value="SDR_c"/>
    <property type="match status" value="1"/>
</dbReference>
<dbReference type="EMBL" id="SMKS01000017">
    <property type="protein sequence ID" value="TDD06371.1"/>
    <property type="molecule type" value="Genomic_DNA"/>
</dbReference>
<dbReference type="SMART" id="SM00822">
    <property type="entry name" value="PKS_KR"/>
    <property type="match status" value="1"/>
</dbReference>
<dbReference type="OrthoDB" id="9804774at2"/>